<dbReference type="EMBL" id="LFJN01000038">
    <property type="protein sequence ID" value="KPI35620.1"/>
    <property type="molecule type" value="Genomic_DNA"/>
</dbReference>
<comment type="caution">
    <text evidence="4">The sequence shown here is derived from an EMBL/GenBank/DDBJ whole genome shotgun (WGS) entry which is preliminary data.</text>
</comment>
<feature type="chain" id="PRO_5005873022" evidence="2">
    <location>
        <begin position="22"/>
        <end position="192"/>
    </location>
</feature>
<dbReference type="GO" id="GO:0003756">
    <property type="term" value="F:protein disulfide isomerase activity"/>
    <property type="evidence" value="ECO:0007669"/>
    <property type="project" value="TreeGrafter"/>
</dbReference>
<dbReference type="InterPro" id="IPR013766">
    <property type="entry name" value="Thioredoxin_domain"/>
</dbReference>
<dbReference type="AlphaFoldDB" id="A0A0N1H3T4"/>
<dbReference type="OrthoDB" id="427280at2759"/>
<reference evidence="4 5" key="1">
    <citation type="submission" date="2015-06" db="EMBL/GenBank/DDBJ databases">
        <title>Draft genome of the ant-associated black yeast Phialophora attae CBS 131958.</title>
        <authorList>
            <person name="Moreno L.F."/>
            <person name="Stielow B.J."/>
            <person name="de Hoog S."/>
            <person name="Vicente V.A."/>
            <person name="Weiss V.A."/>
            <person name="de Vries M."/>
            <person name="Cruz L.M."/>
            <person name="Souza E.M."/>
        </authorList>
    </citation>
    <scope>NUCLEOTIDE SEQUENCE [LARGE SCALE GENOMIC DNA]</scope>
    <source>
        <strain evidence="4 5">CBS 131958</strain>
    </source>
</reference>
<dbReference type="Pfam" id="PF00085">
    <property type="entry name" value="Thioredoxin"/>
    <property type="match status" value="1"/>
</dbReference>
<sequence>MFSVILVSALILSNVVATATALDQLRSYDDRQFSSIASSQEGTSVVELQQETLANAISDRSQDILLYAYSPTCGPCKRFSPIYQQLASFYTSEEQSNKILISQIDGTQNDLPFKVVGYPQIMLYSAKADSSPLEYVVQKLDISAALGIAKFVETESVSHLPVPNSLVLAHAVSRAASASQPAAGVSERHEEL</sequence>
<protein>
    <submittedName>
        <fullName evidence="4">Protein disulfide-isomerase</fullName>
    </submittedName>
</protein>
<proteinExistence type="inferred from homology"/>
<dbReference type="STRING" id="1664694.A0A0N1H3T4"/>
<dbReference type="VEuPathDB" id="FungiDB:AB675_4738"/>
<evidence type="ECO:0000256" key="1">
    <source>
        <dbReference type="ARBA" id="ARBA00006347"/>
    </source>
</evidence>
<evidence type="ECO:0000313" key="4">
    <source>
        <dbReference type="EMBL" id="KPI35620.1"/>
    </source>
</evidence>
<dbReference type="Proteomes" id="UP000038010">
    <property type="component" value="Unassembled WGS sequence"/>
</dbReference>
<keyword evidence="5" id="KW-1185">Reference proteome</keyword>
<dbReference type="PANTHER" id="PTHR18929">
    <property type="entry name" value="PROTEIN DISULFIDE ISOMERASE"/>
    <property type="match status" value="1"/>
</dbReference>
<name>A0A0N1H3T4_9EURO</name>
<dbReference type="GO" id="GO:0034976">
    <property type="term" value="P:response to endoplasmic reticulum stress"/>
    <property type="evidence" value="ECO:0007669"/>
    <property type="project" value="TreeGrafter"/>
</dbReference>
<dbReference type="GeneID" id="28736776"/>
<gene>
    <name evidence="4" type="ORF">AB675_4738</name>
</gene>
<keyword evidence="2" id="KW-0732">Signal</keyword>
<dbReference type="InterPro" id="IPR036249">
    <property type="entry name" value="Thioredoxin-like_sf"/>
</dbReference>
<dbReference type="RefSeq" id="XP_017995583.1">
    <property type="nucleotide sequence ID" value="XM_018144897.1"/>
</dbReference>
<dbReference type="GO" id="GO:0005783">
    <property type="term" value="C:endoplasmic reticulum"/>
    <property type="evidence" value="ECO:0007669"/>
    <property type="project" value="TreeGrafter"/>
</dbReference>
<keyword evidence="4" id="KW-0413">Isomerase</keyword>
<organism evidence="4 5">
    <name type="scientific">Cyphellophora attinorum</name>
    <dbReference type="NCBI Taxonomy" id="1664694"/>
    <lineage>
        <taxon>Eukaryota</taxon>
        <taxon>Fungi</taxon>
        <taxon>Dikarya</taxon>
        <taxon>Ascomycota</taxon>
        <taxon>Pezizomycotina</taxon>
        <taxon>Eurotiomycetes</taxon>
        <taxon>Chaetothyriomycetidae</taxon>
        <taxon>Chaetothyriales</taxon>
        <taxon>Cyphellophoraceae</taxon>
        <taxon>Cyphellophora</taxon>
    </lineage>
</organism>
<feature type="domain" description="Thioredoxin" evidence="3">
    <location>
        <begin position="45"/>
        <end position="131"/>
    </location>
</feature>
<comment type="similarity">
    <text evidence="1">Belongs to the protein disulfide isomerase family.</text>
</comment>
<dbReference type="SUPFAM" id="SSF52833">
    <property type="entry name" value="Thioredoxin-like"/>
    <property type="match status" value="1"/>
</dbReference>
<feature type="signal peptide" evidence="2">
    <location>
        <begin position="1"/>
        <end position="21"/>
    </location>
</feature>
<evidence type="ECO:0000256" key="2">
    <source>
        <dbReference type="SAM" id="SignalP"/>
    </source>
</evidence>
<dbReference type="Gene3D" id="3.40.30.10">
    <property type="entry name" value="Glutaredoxin"/>
    <property type="match status" value="1"/>
</dbReference>
<dbReference type="GO" id="GO:0006457">
    <property type="term" value="P:protein folding"/>
    <property type="evidence" value="ECO:0007669"/>
    <property type="project" value="TreeGrafter"/>
</dbReference>
<evidence type="ECO:0000313" key="5">
    <source>
        <dbReference type="Proteomes" id="UP000038010"/>
    </source>
</evidence>
<evidence type="ECO:0000259" key="3">
    <source>
        <dbReference type="Pfam" id="PF00085"/>
    </source>
</evidence>
<accession>A0A0N1H3T4</accession>